<reference evidence="2" key="1">
    <citation type="journal article" date="2017" name="Proc. Natl. Acad. Sci. U.S.A.">
        <title>Simulation of Deepwater Horizon oil plume reveals substrate specialization within a complex community of hydrocarbon-degraders.</title>
        <authorList>
            <person name="Hu P."/>
            <person name="Dubinsky E.A."/>
            <person name="Probst A.J."/>
            <person name="Wang J."/>
            <person name="Sieber C.M.K."/>
            <person name="Tom L.M."/>
            <person name="Gardinali P."/>
            <person name="Banfield J.F."/>
            <person name="Atlas R.M."/>
            <person name="Andersen G.L."/>
        </authorList>
    </citation>
    <scope>NUCLEOTIDE SEQUENCE [LARGE SCALE GENOMIC DNA]</scope>
</reference>
<dbReference type="AlphaFoldDB" id="A0A1Z8BC22"/>
<evidence type="ECO:0000313" key="2">
    <source>
        <dbReference type="Proteomes" id="UP000196102"/>
    </source>
</evidence>
<dbReference type="RefSeq" id="WP_303685647.1">
    <property type="nucleotide sequence ID" value="NZ_CAJXYO010000003.1"/>
</dbReference>
<evidence type="ECO:0000313" key="1">
    <source>
        <dbReference type="EMBL" id="OUS20141.1"/>
    </source>
</evidence>
<protein>
    <submittedName>
        <fullName evidence="1">Uncharacterized protein</fullName>
    </submittedName>
</protein>
<proteinExistence type="predicted"/>
<dbReference type="EMBL" id="MAAX01000028">
    <property type="protein sequence ID" value="OUS20141.1"/>
    <property type="molecule type" value="Genomic_DNA"/>
</dbReference>
<gene>
    <name evidence="1" type="ORF">A9Q93_01690</name>
</gene>
<sequence>MKVRIALILVTIFFYNCDTHTKDYSDLESITFYNSEGNEVSMDNVKKEWNTNLSEVTDSALLNPPELKKLSVKIIRDNATNEDYLVLVASTSHKNAYSGKIISSFKDGFLLSDESVICVNCGTTFKGELVNGKWICAADDSNKDDCIKINTVEKSF</sequence>
<accession>A0A1Z8BC22</accession>
<organism evidence="1 2">
    <name type="scientific">Nonlabens dokdonensis</name>
    <dbReference type="NCBI Taxonomy" id="328515"/>
    <lineage>
        <taxon>Bacteria</taxon>
        <taxon>Pseudomonadati</taxon>
        <taxon>Bacteroidota</taxon>
        <taxon>Flavobacteriia</taxon>
        <taxon>Flavobacteriales</taxon>
        <taxon>Flavobacteriaceae</taxon>
        <taxon>Nonlabens</taxon>
    </lineage>
</organism>
<name>A0A1Z8BC22_9FLAO</name>
<dbReference type="Proteomes" id="UP000196102">
    <property type="component" value="Unassembled WGS sequence"/>
</dbReference>
<comment type="caution">
    <text evidence="1">The sequence shown here is derived from an EMBL/GenBank/DDBJ whole genome shotgun (WGS) entry which is preliminary data.</text>
</comment>